<dbReference type="Proteomes" id="UP001311232">
    <property type="component" value="Unassembled WGS sequence"/>
</dbReference>
<evidence type="ECO:0000313" key="3">
    <source>
        <dbReference type="Proteomes" id="UP001311232"/>
    </source>
</evidence>
<reference evidence="2 3" key="1">
    <citation type="submission" date="2021-06" db="EMBL/GenBank/DDBJ databases">
        <authorList>
            <person name="Palmer J.M."/>
        </authorList>
    </citation>
    <scope>NUCLEOTIDE SEQUENCE [LARGE SCALE GENOMIC DNA]</scope>
    <source>
        <strain evidence="2 3">MEX-2019</strain>
        <tissue evidence="2">Muscle</tissue>
    </source>
</reference>
<gene>
    <name evidence="2" type="ORF">CRENBAI_011164</name>
</gene>
<accession>A0AAV9RFL2</accession>
<proteinExistence type="predicted"/>
<feature type="region of interest" description="Disordered" evidence="1">
    <location>
        <begin position="219"/>
        <end position="296"/>
    </location>
</feature>
<keyword evidence="3" id="KW-1185">Reference proteome</keyword>
<feature type="region of interest" description="Disordered" evidence="1">
    <location>
        <begin position="326"/>
        <end position="375"/>
    </location>
</feature>
<evidence type="ECO:0000313" key="2">
    <source>
        <dbReference type="EMBL" id="KAK5607799.1"/>
    </source>
</evidence>
<dbReference type="EMBL" id="JAHHUM010001942">
    <property type="protein sequence ID" value="KAK5607799.1"/>
    <property type="molecule type" value="Genomic_DNA"/>
</dbReference>
<dbReference type="AlphaFoldDB" id="A0AAV9RFL2"/>
<feature type="compositionally biased region" description="Low complexity" evidence="1">
    <location>
        <begin position="77"/>
        <end position="90"/>
    </location>
</feature>
<organism evidence="2 3">
    <name type="scientific">Crenichthys baileyi</name>
    <name type="common">White River springfish</name>
    <dbReference type="NCBI Taxonomy" id="28760"/>
    <lineage>
        <taxon>Eukaryota</taxon>
        <taxon>Metazoa</taxon>
        <taxon>Chordata</taxon>
        <taxon>Craniata</taxon>
        <taxon>Vertebrata</taxon>
        <taxon>Euteleostomi</taxon>
        <taxon>Actinopterygii</taxon>
        <taxon>Neopterygii</taxon>
        <taxon>Teleostei</taxon>
        <taxon>Neoteleostei</taxon>
        <taxon>Acanthomorphata</taxon>
        <taxon>Ovalentaria</taxon>
        <taxon>Atherinomorphae</taxon>
        <taxon>Cyprinodontiformes</taxon>
        <taxon>Goodeidae</taxon>
        <taxon>Crenichthys</taxon>
    </lineage>
</organism>
<sequence length="375" mass="39760">MLPASLHSGVLHLASPNRMFPPNTDPADEQKADALDRWVQCQMEEAMRHLPKDLEVLPSPLLLDQMEREAAQRQRRSLPAPVPAAKPSSSSRRKNRRRAGVNSRSAGEEESATATVVMPAVVVSLPASHAVFARSSPPQERCPRQVFRELLQLSPRHVPRTVLLQSSPHHVSRVLLLLQSSPRQVSRVLLLQSNPRIVSRVLLLQLLLSRGVRGWTTSDSGTWTHLDGVPVPTDSVPGRTDAQSDSKPVPKSASTSSTRRRGRRKRDDSAQVIGCPGNASASAHATEGLGDASASAHATEGLGDASASAHATEGLGDALASAHATEGLGDASASAHAAEGLGDASAHVTEGLGDASASTHATNGSRRRLSPRSRH</sequence>
<protein>
    <submittedName>
        <fullName evidence="2">Uncharacterized protein</fullName>
    </submittedName>
</protein>
<feature type="region of interest" description="Disordered" evidence="1">
    <location>
        <begin position="68"/>
        <end position="113"/>
    </location>
</feature>
<evidence type="ECO:0000256" key="1">
    <source>
        <dbReference type="SAM" id="MobiDB-lite"/>
    </source>
</evidence>
<name>A0AAV9RFL2_9TELE</name>
<comment type="caution">
    <text evidence="2">The sequence shown here is derived from an EMBL/GenBank/DDBJ whole genome shotgun (WGS) entry which is preliminary data.</text>
</comment>
<feature type="compositionally biased region" description="Basic residues" evidence="1">
    <location>
        <begin position="365"/>
        <end position="375"/>
    </location>
</feature>